<accession>A0A6H0UIC5</accession>
<dbReference type="RefSeq" id="WP_167839284.1">
    <property type="nucleotide sequence ID" value="NZ_CP047617.1"/>
</dbReference>
<evidence type="ECO:0000313" key="1">
    <source>
        <dbReference type="EMBL" id="QIW55056.1"/>
    </source>
</evidence>
<reference evidence="1 2" key="1">
    <citation type="submission" date="2019-12" db="EMBL/GenBank/DDBJ databases">
        <title>Whole genome sequences of Lactococcus raffinolactis strains isolated from sewage.</title>
        <authorList>
            <person name="Ybazeta G."/>
            <person name="Ross M."/>
            <person name="Brabant-Kirwan D."/>
            <person name="Saleh M."/>
            <person name="Dillon J.A."/>
            <person name="Splinter K."/>
            <person name="Nokhbeh R."/>
        </authorList>
    </citation>
    <scope>NUCLEOTIDE SEQUENCE [LARGE SCALE GENOMIC DNA]</scope>
    <source>
        <strain evidence="1 2">Lr_19_5</strain>
        <plasmid evidence="2">plraf_19_5_1</plasmid>
    </source>
</reference>
<name>A0A6H0UIC5_9LACT</name>
<dbReference type="AlphaFoldDB" id="A0A6H0UIC5"/>
<dbReference type="Proteomes" id="UP000501945">
    <property type="component" value="Plasmid pLraf_19_5_1"/>
</dbReference>
<gene>
    <name evidence="1" type="ORF">GU336_12785</name>
</gene>
<proteinExistence type="predicted"/>
<protein>
    <submittedName>
        <fullName evidence="1">Uncharacterized protein</fullName>
    </submittedName>
</protein>
<organism evidence="1 2">
    <name type="scientific">Pseudolactococcus raffinolactis</name>
    <dbReference type="NCBI Taxonomy" id="1366"/>
    <lineage>
        <taxon>Bacteria</taxon>
        <taxon>Bacillati</taxon>
        <taxon>Bacillota</taxon>
        <taxon>Bacilli</taxon>
        <taxon>Lactobacillales</taxon>
        <taxon>Streptococcaceae</taxon>
        <taxon>Pseudolactococcus</taxon>
    </lineage>
</organism>
<dbReference type="EMBL" id="CP047617">
    <property type="protein sequence ID" value="QIW55056.1"/>
    <property type="molecule type" value="Genomic_DNA"/>
</dbReference>
<evidence type="ECO:0000313" key="2">
    <source>
        <dbReference type="Proteomes" id="UP000501945"/>
    </source>
</evidence>
<sequence>MSEEKIKYVTHPIFPMNERAYDLLSYNSEYSFKNSGTTIYLENSKNCKIKIYFKGFHYSFYVADESSIQGRYKEIYELAKQNDINLLGSEGYIFMIENSKFIKKIHEGNLDYYKYLGVTFSHYLIYTRENLIEILTNYPPVITIEGSVENTTTREPSKGE</sequence>
<geneLocation type="plasmid" evidence="2">
    <name>plraf_19_5_1</name>
</geneLocation>
<keyword evidence="1" id="KW-0614">Plasmid</keyword>